<organism evidence="1">
    <name type="scientific">Rhizophora mucronata</name>
    <name type="common">Asiatic mangrove</name>
    <dbReference type="NCBI Taxonomy" id="61149"/>
    <lineage>
        <taxon>Eukaryota</taxon>
        <taxon>Viridiplantae</taxon>
        <taxon>Streptophyta</taxon>
        <taxon>Embryophyta</taxon>
        <taxon>Tracheophyta</taxon>
        <taxon>Spermatophyta</taxon>
        <taxon>Magnoliopsida</taxon>
        <taxon>eudicotyledons</taxon>
        <taxon>Gunneridae</taxon>
        <taxon>Pentapetalae</taxon>
        <taxon>rosids</taxon>
        <taxon>fabids</taxon>
        <taxon>Malpighiales</taxon>
        <taxon>Rhizophoraceae</taxon>
        <taxon>Rhizophora</taxon>
    </lineage>
</organism>
<accession>A0A2P2MCE0</accession>
<proteinExistence type="predicted"/>
<name>A0A2P2MCE0_RHIMU</name>
<sequence>MVFKAKVVESANLCSRGGRKGVEEKLHYFFFVAMFINFEPLLSASRCKMLAIKVLYPGSQSCLIL</sequence>
<dbReference type="EMBL" id="GGEC01047373">
    <property type="protein sequence ID" value="MBX27857.1"/>
    <property type="molecule type" value="Transcribed_RNA"/>
</dbReference>
<protein>
    <submittedName>
        <fullName evidence="1">Uncharacterized protein</fullName>
    </submittedName>
</protein>
<reference evidence="1" key="1">
    <citation type="submission" date="2018-02" db="EMBL/GenBank/DDBJ databases">
        <title>Rhizophora mucronata_Transcriptome.</title>
        <authorList>
            <person name="Meera S.P."/>
            <person name="Sreeshan A."/>
            <person name="Augustine A."/>
        </authorList>
    </citation>
    <scope>NUCLEOTIDE SEQUENCE</scope>
    <source>
        <tissue evidence="1">Leaf</tissue>
    </source>
</reference>
<evidence type="ECO:0000313" key="1">
    <source>
        <dbReference type="EMBL" id="MBX27857.1"/>
    </source>
</evidence>
<dbReference type="AlphaFoldDB" id="A0A2P2MCE0"/>